<feature type="transmembrane region" description="Helical" evidence="6">
    <location>
        <begin position="182"/>
        <end position="200"/>
    </location>
</feature>
<feature type="domain" description="Ammonium transporter AmtB-like" evidence="7">
    <location>
        <begin position="21"/>
        <end position="268"/>
    </location>
</feature>
<dbReference type="Proteomes" id="UP001190700">
    <property type="component" value="Unassembled WGS sequence"/>
</dbReference>
<dbReference type="PANTHER" id="PTHR11730">
    <property type="entry name" value="AMMONIUM TRANSPORTER"/>
    <property type="match status" value="1"/>
</dbReference>
<keyword evidence="5 6" id="KW-0472">Membrane</keyword>
<keyword evidence="3 6" id="KW-0812">Transmembrane</keyword>
<dbReference type="Gene3D" id="1.10.3430.10">
    <property type="entry name" value="Ammonium transporter AmtB like domains"/>
    <property type="match status" value="1"/>
</dbReference>
<evidence type="ECO:0000313" key="8">
    <source>
        <dbReference type="EMBL" id="KAK3252196.1"/>
    </source>
</evidence>
<reference evidence="8 9" key="1">
    <citation type="journal article" date="2015" name="Genome Biol. Evol.">
        <title>Comparative Genomics of a Bacterivorous Green Alga Reveals Evolutionary Causalities and Consequences of Phago-Mixotrophic Mode of Nutrition.</title>
        <authorList>
            <person name="Burns J.A."/>
            <person name="Paasch A."/>
            <person name="Narechania A."/>
            <person name="Kim E."/>
        </authorList>
    </citation>
    <scope>NUCLEOTIDE SEQUENCE [LARGE SCALE GENOMIC DNA]</scope>
    <source>
        <strain evidence="8 9">PLY_AMNH</strain>
    </source>
</reference>
<evidence type="ECO:0000256" key="5">
    <source>
        <dbReference type="ARBA" id="ARBA00023136"/>
    </source>
</evidence>
<evidence type="ECO:0000256" key="6">
    <source>
        <dbReference type="SAM" id="Phobius"/>
    </source>
</evidence>
<accession>A0AAE0CBW2</accession>
<comment type="similarity">
    <text evidence="2">Belongs to the ammonium transporter (TC 2.A.49) family. Rh subfamily.</text>
</comment>
<evidence type="ECO:0000256" key="3">
    <source>
        <dbReference type="ARBA" id="ARBA00022692"/>
    </source>
</evidence>
<feature type="transmembrane region" description="Helical" evidence="6">
    <location>
        <begin position="152"/>
        <end position="170"/>
    </location>
</feature>
<dbReference type="Pfam" id="PF00909">
    <property type="entry name" value="Ammonium_transp"/>
    <property type="match status" value="2"/>
</dbReference>
<name>A0AAE0CBW2_9CHLO</name>
<keyword evidence="9" id="KW-1185">Reference proteome</keyword>
<feature type="transmembrane region" description="Helical" evidence="6">
    <location>
        <begin position="377"/>
        <end position="398"/>
    </location>
</feature>
<dbReference type="EMBL" id="LGRX02025562">
    <property type="protein sequence ID" value="KAK3252196.1"/>
    <property type="molecule type" value="Genomic_DNA"/>
</dbReference>
<protein>
    <recommendedName>
        <fullName evidence="7">Ammonium transporter AmtB-like domain-containing protein</fullName>
    </recommendedName>
</protein>
<evidence type="ECO:0000256" key="1">
    <source>
        <dbReference type="ARBA" id="ARBA00004141"/>
    </source>
</evidence>
<dbReference type="InterPro" id="IPR002229">
    <property type="entry name" value="RhesusRHD"/>
</dbReference>
<feature type="transmembrane region" description="Helical" evidence="6">
    <location>
        <begin position="86"/>
        <end position="107"/>
    </location>
</feature>
<dbReference type="AlphaFoldDB" id="A0AAE0CBW2"/>
<dbReference type="PANTHER" id="PTHR11730:SF60">
    <property type="entry name" value="RH50, ISOFORM D"/>
    <property type="match status" value="1"/>
</dbReference>
<feature type="transmembrane region" description="Helical" evidence="6">
    <location>
        <begin position="474"/>
        <end position="493"/>
    </location>
</feature>
<dbReference type="SUPFAM" id="SSF111352">
    <property type="entry name" value="Ammonium transporter"/>
    <property type="match status" value="2"/>
</dbReference>
<evidence type="ECO:0000256" key="4">
    <source>
        <dbReference type="ARBA" id="ARBA00022989"/>
    </source>
</evidence>
<dbReference type="InterPro" id="IPR029020">
    <property type="entry name" value="Ammonium/urea_transptr"/>
</dbReference>
<dbReference type="GO" id="GO:0005886">
    <property type="term" value="C:plasma membrane"/>
    <property type="evidence" value="ECO:0007669"/>
    <property type="project" value="InterPro"/>
</dbReference>
<sequence>MLRPGDAPHGSPLSFVGAMVFIQAMLLVVYFTCVEYDDELFSSEGDDHVSRLYPHFQDVHIMILVGFGFLMTFLKRYGYSSVGLTFMTAAVTIQWYVVCDGLMTQIFDHAATGKSFEPIKISMETPIFGDFCTAAVLISFGALLGKVSPLQLLLIAFLETVFFCINENIAKHLGVVDIGGSLIVHLFGAYFGLAASKVLTSESMVASALNAASYRSDLFAMIGTLFLWCYWPSFNSILAGETARERTILNTVLAISASCAATFTMSSLLHYLEDMEKHKVKRTTRRCPSLAPSDFKKFDASKFQIELNEAASPDPKALTLEAPDTPASPDPLIGKLTKKKRTKLGGFSMVDIQNATLAGGVAVGAVANMVIGPGGAILIGMMSGMLSVGGFVHIQPWLQSKLGLHDTCGVHNLHGLPAVLSGILSIVYSWLASTTDAHGAQYSYRREEVLCDVFSHRCEHHLDAGDQALIQFEYMLISLMMALLGGSITGIIARQVANIDTEENDAFNDDQFWQVAEGTTYGETHALKELLLHDKLGKSTSNSKLSNAV</sequence>
<dbReference type="GO" id="GO:0097272">
    <property type="term" value="P:ammonium homeostasis"/>
    <property type="evidence" value="ECO:0007669"/>
    <property type="project" value="TreeGrafter"/>
</dbReference>
<feature type="transmembrane region" description="Helical" evidence="6">
    <location>
        <begin position="212"/>
        <end position="231"/>
    </location>
</feature>
<evidence type="ECO:0000313" key="9">
    <source>
        <dbReference type="Proteomes" id="UP001190700"/>
    </source>
</evidence>
<comment type="caution">
    <text evidence="8">The sequence shown here is derived from an EMBL/GenBank/DDBJ whole genome shotgun (WGS) entry which is preliminary data.</text>
</comment>
<proteinExistence type="inferred from homology"/>
<dbReference type="InterPro" id="IPR024041">
    <property type="entry name" value="NH4_transpt_AmtB-like_dom"/>
</dbReference>
<gene>
    <name evidence="8" type="ORF">CYMTET_38498</name>
</gene>
<feature type="transmembrane region" description="Helical" evidence="6">
    <location>
        <begin position="52"/>
        <end position="74"/>
    </location>
</feature>
<feature type="transmembrane region" description="Helical" evidence="6">
    <location>
        <begin position="410"/>
        <end position="431"/>
    </location>
</feature>
<organism evidence="8 9">
    <name type="scientific">Cymbomonas tetramitiformis</name>
    <dbReference type="NCBI Taxonomy" id="36881"/>
    <lineage>
        <taxon>Eukaryota</taxon>
        <taxon>Viridiplantae</taxon>
        <taxon>Chlorophyta</taxon>
        <taxon>Pyramimonadophyceae</taxon>
        <taxon>Pyramimonadales</taxon>
        <taxon>Pyramimonadaceae</taxon>
        <taxon>Cymbomonas</taxon>
    </lineage>
</organism>
<feature type="domain" description="Ammonium transporter AmtB-like" evidence="7">
    <location>
        <begin position="341"/>
        <end position="499"/>
    </location>
</feature>
<evidence type="ECO:0000259" key="7">
    <source>
        <dbReference type="Pfam" id="PF00909"/>
    </source>
</evidence>
<dbReference type="PRINTS" id="PR00342">
    <property type="entry name" value="RHESUSRHD"/>
</dbReference>
<keyword evidence="4 6" id="KW-1133">Transmembrane helix</keyword>
<feature type="transmembrane region" description="Helical" evidence="6">
    <location>
        <begin position="344"/>
        <end position="371"/>
    </location>
</feature>
<evidence type="ECO:0000256" key="2">
    <source>
        <dbReference type="ARBA" id="ARBA00011036"/>
    </source>
</evidence>
<dbReference type="GO" id="GO:0008519">
    <property type="term" value="F:ammonium channel activity"/>
    <property type="evidence" value="ECO:0007669"/>
    <property type="project" value="InterPro"/>
</dbReference>
<feature type="transmembrane region" description="Helical" evidence="6">
    <location>
        <begin position="12"/>
        <end position="32"/>
    </location>
</feature>
<comment type="subcellular location">
    <subcellularLocation>
        <location evidence="1">Membrane</location>
        <topology evidence="1">Multi-pass membrane protein</topology>
    </subcellularLocation>
</comment>